<protein>
    <submittedName>
        <fullName evidence="1">Uncharacterized protein</fullName>
    </submittedName>
</protein>
<evidence type="ECO:0000313" key="2">
    <source>
        <dbReference type="Proteomes" id="UP000192596"/>
    </source>
</evidence>
<comment type="caution">
    <text evidence="1">The sequence shown here is derived from an EMBL/GenBank/DDBJ whole genome shotgun (WGS) entry which is preliminary data.</text>
</comment>
<sequence>MSAPVEKDCNTALPTAAPASAMADAAARMAAAVAQMAAAAAAMAIATPVGSFNQSATTDVQSLGHPTSDVDHSVATASLTPYEIYEKSCRSASEVFGTPELLENILLYEDDHLRLFVLTTVNKLFKRTISASAIFQERMFLAKPRIAPGTDIKEYAMMNPLLSDPTLTPDPLRIFEFSNLRVGNNMCVIQCGSASYDYSWDWKSIQSFIDRAGLEVDGGIASLEPKKVSSWEAMWVLNFSLPARIIVGLHWHPSDRCPNQEAFFLPPNSTMGELNASIIKLAGGYTMKGTNDDLILASASMARHAQALAAIAAEQARWTADVAEEVVRQAAGDSMSEQTQKAATVDRHLATSTTITSLENTSTASQRIFAITKLTEAILADEAISICQLFVLQRTNRRFKNTITGSIALRKKLWPSPATDPDFTDGTLLPFLNPLLGDKEQCFTCFETACLDDKSFYFGEEGPTASIQMMVGYDDTAENRISQRARLMEFAAGDAVEPGSWQNMLIYENAAKLNMSVDHSLLEERGLYRASGVTLGELVRSLAVVSTRELERFFVQASSLFKDGMSKDPARLVSYI</sequence>
<name>A0A1V8TT87_9PEZI</name>
<keyword evidence="2" id="KW-1185">Reference proteome</keyword>
<dbReference type="AlphaFoldDB" id="A0A1V8TT87"/>
<reference evidence="2" key="1">
    <citation type="submission" date="2017-03" db="EMBL/GenBank/DDBJ databases">
        <title>Genomes of endolithic fungi from Antarctica.</title>
        <authorList>
            <person name="Coleine C."/>
            <person name="Masonjones S."/>
            <person name="Stajich J.E."/>
        </authorList>
    </citation>
    <scope>NUCLEOTIDE SEQUENCE [LARGE SCALE GENOMIC DNA]</scope>
    <source>
        <strain evidence="2">CCFEE 5527</strain>
    </source>
</reference>
<evidence type="ECO:0000313" key="1">
    <source>
        <dbReference type="EMBL" id="OQO14382.1"/>
    </source>
</evidence>
<organism evidence="1 2">
    <name type="scientific">Cryoendolithus antarcticus</name>
    <dbReference type="NCBI Taxonomy" id="1507870"/>
    <lineage>
        <taxon>Eukaryota</taxon>
        <taxon>Fungi</taxon>
        <taxon>Dikarya</taxon>
        <taxon>Ascomycota</taxon>
        <taxon>Pezizomycotina</taxon>
        <taxon>Dothideomycetes</taxon>
        <taxon>Dothideomycetidae</taxon>
        <taxon>Cladosporiales</taxon>
        <taxon>Cladosporiaceae</taxon>
        <taxon>Cryoendolithus</taxon>
    </lineage>
</organism>
<proteinExistence type="predicted"/>
<gene>
    <name evidence="1" type="ORF">B0A48_01258</name>
</gene>
<dbReference type="Proteomes" id="UP000192596">
    <property type="component" value="Unassembled WGS sequence"/>
</dbReference>
<dbReference type="InParanoid" id="A0A1V8TT87"/>
<dbReference type="EMBL" id="NAJO01000002">
    <property type="protein sequence ID" value="OQO14382.1"/>
    <property type="molecule type" value="Genomic_DNA"/>
</dbReference>
<accession>A0A1V8TT87</accession>